<evidence type="ECO:0000313" key="1">
    <source>
        <dbReference type="EMBL" id="GMH00741.1"/>
    </source>
</evidence>
<comment type="caution">
    <text evidence="1">The sequence shown here is derived from an EMBL/GenBank/DDBJ whole genome shotgun (WGS) entry which is preliminary data.</text>
</comment>
<name>A0AAD3RYC7_NEPGR</name>
<evidence type="ECO:0000313" key="2">
    <source>
        <dbReference type="Proteomes" id="UP001279734"/>
    </source>
</evidence>
<gene>
    <name evidence="1" type="ORF">Nepgr_002580</name>
</gene>
<dbReference type="Proteomes" id="UP001279734">
    <property type="component" value="Unassembled WGS sequence"/>
</dbReference>
<protein>
    <submittedName>
        <fullName evidence="1">Uncharacterized protein</fullName>
    </submittedName>
</protein>
<dbReference type="AlphaFoldDB" id="A0AAD3RYC7"/>
<reference evidence="1" key="1">
    <citation type="submission" date="2023-05" db="EMBL/GenBank/DDBJ databases">
        <title>Nepenthes gracilis genome sequencing.</title>
        <authorList>
            <person name="Fukushima K."/>
        </authorList>
    </citation>
    <scope>NUCLEOTIDE SEQUENCE</scope>
    <source>
        <strain evidence="1">SING2019-196</strain>
    </source>
</reference>
<dbReference type="EMBL" id="BSYO01000002">
    <property type="protein sequence ID" value="GMH00741.1"/>
    <property type="molecule type" value="Genomic_DNA"/>
</dbReference>
<keyword evidence="2" id="KW-1185">Reference proteome</keyword>
<organism evidence="1 2">
    <name type="scientific">Nepenthes gracilis</name>
    <name type="common">Slender pitcher plant</name>
    <dbReference type="NCBI Taxonomy" id="150966"/>
    <lineage>
        <taxon>Eukaryota</taxon>
        <taxon>Viridiplantae</taxon>
        <taxon>Streptophyta</taxon>
        <taxon>Embryophyta</taxon>
        <taxon>Tracheophyta</taxon>
        <taxon>Spermatophyta</taxon>
        <taxon>Magnoliopsida</taxon>
        <taxon>eudicotyledons</taxon>
        <taxon>Gunneridae</taxon>
        <taxon>Pentapetalae</taxon>
        <taxon>Caryophyllales</taxon>
        <taxon>Nepenthaceae</taxon>
        <taxon>Nepenthes</taxon>
    </lineage>
</organism>
<proteinExistence type="predicted"/>
<sequence>MHLWLPLSEDDGVANSENNVLIDEILPCNRCAGDTKEEIFIHEVLKVRKGRLSKYVKWFSIAMVQLILLRWECPPVVECADAHWFAVSLQLPCGWVDFLCSTDAWLGMILMQKGAGLECCFCMKWLMPLLMWEPYAGERWDAAVRLAWRWKG</sequence>
<accession>A0AAD3RYC7</accession>